<feature type="transmembrane region" description="Helical" evidence="1">
    <location>
        <begin position="24"/>
        <end position="46"/>
    </location>
</feature>
<reference evidence="2" key="1">
    <citation type="submission" date="2014-09" db="EMBL/GenBank/DDBJ databases">
        <authorList>
            <person name="Magalhaes I.L.F."/>
            <person name="Oliveira U."/>
            <person name="Santos F.R."/>
            <person name="Vidigal T.H.D.A."/>
            <person name="Brescovit A.D."/>
            <person name="Santos A.J."/>
        </authorList>
    </citation>
    <scope>NUCLEOTIDE SEQUENCE</scope>
    <source>
        <tissue evidence="2">Shoot tissue taken approximately 20 cm above the soil surface</tissue>
    </source>
</reference>
<dbReference type="AlphaFoldDB" id="A0A0A9BUG2"/>
<organism evidence="2">
    <name type="scientific">Arundo donax</name>
    <name type="common">Giant reed</name>
    <name type="synonym">Donax arundinaceus</name>
    <dbReference type="NCBI Taxonomy" id="35708"/>
    <lineage>
        <taxon>Eukaryota</taxon>
        <taxon>Viridiplantae</taxon>
        <taxon>Streptophyta</taxon>
        <taxon>Embryophyta</taxon>
        <taxon>Tracheophyta</taxon>
        <taxon>Spermatophyta</taxon>
        <taxon>Magnoliopsida</taxon>
        <taxon>Liliopsida</taxon>
        <taxon>Poales</taxon>
        <taxon>Poaceae</taxon>
        <taxon>PACMAD clade</taxon>
        <taxon>Arundinoideae</taxon>
        <taxon>Arundineae</taxon>
        <taxon>Arundo</taxon>
    </lineage>
</organism>
<keyword evidence="1" id="KW-0812">Transmembrane</keyword>
<keyword evidence="1" id="KW-0472">Membrane</keyword>
<sequence>MLCRMCVQPHLSPNVSLLKSWKRVYLLGNHVYLVYLFGVFLLYMPIVSRSYNSLNLWSASR</sequence>
<accession>A0A0A9BUG2</accession>
<dbReference type="EMBL" id="GBRH01234988">
    <property type="protein sequence ID" value="JAD62907.1"/>
    <property type="molecule type" value="Transcribed_RNA"/>
</dbReference>
<reference evidence="2" key="2">
    <citation type="journal article" date="2015" name="Data Brief">
        <title>Shoot transcriptome of the giant reed, Arundo donax.</title>
        <authorList>
            <person name="Barrero R.A."/>
            <person name="Guerrero F.D."/>
            <person name="Moolhuijzen P."/>
            <person name="Goolsby J.A."/>
            <person name="Tidwell J."/>
            <person name="Bellgard S.E."/>
            <person name="Bellgard M.I."/>
        </authorList>
    </citation>
    <scope>NUCLEOTIDE SEQUENCE</scope>
    <source>
        <tissue evidence="2">Shoot tissue taken approximately 20 cm above the soil surface</tissue>
    </source>
</reference>
<name>A0A0A9BUG2_ARUDO</name>
<evidence type="ECO:0000313" key="2">
    <source>
        <dbReference type="EMBL" id="JAD62907.1"/>
    </source>
</evidence>
<protein>
    <submittedName>
        <fullName evidence="2">Uncharacterized protein</fullName>
    </submittedName>
</protein>
<proteinExistence type="predicted"/>
<evidence type="ECO:0000256" key="1">
    <source>
        <dbReference type="SAM" id="Phobius"/>
    </source>
</evidence>
<keyword evidence="1" id="KW-1133">Transmembrane helix</keyword>